<feature type="coiled-coil region" evidence="1">
    <location>
        <begin position="206"/>
        <end position="236"/>
    </location>
</feature>
<accession>A0ABP1RMZ6</accession>
<evidence type="ECO:0000256" key="1">
    <source>
        <dbReference type="SAM" id="Coils"/>
    </source>
</evidence>
<evidence type="ECO:0000313" key="4">
    <source>
        <dbReference type="Proteomes" id="UP001642540"/>
    </source>
</evidence>
<feature type="region of interest" description="Disordered" evidence="2">
    <location>
        <begin position="1"/>
        <end position="31"/>
    </location>
</feature>
<organism evidence="3 4">
    <name type="scientific">Orchesella dallaii</name>
    <dbReference type="NCBI Taxonomy" id="48710"/>
    <lineage>
        <taxon>Eukaryota</taxon>
        <taxon>Metazoa</taxon>
        <taxon>Ecdysozoa</taxon>
        <taxon>Arthropoda</taxon>
        <taxon>Hexapoda</taxon>
        <taxon>Collembola</taxon>
        <taxon>Entomobryomorpha</taxon>
        <taxon>Entomobryoidea</taxon>
        <taxon>Orchesellidae</taxon>
        <taxon>Orchesellinae</taxon>
        <taxon>Orchesella</taxon>
    </lineage>
</organism>
<keyword evidence="1" id="KW-0175">Coiled coil</keyword>
<keyword evidence="4" id="KW-1185">Reference proteome</keyword>
<sequence length="443" mass="48795">MSRSGSFGSSPSNSRGMEDSPKVPYLPTLRRPDIHRAAEAEGIISNVTKRYSEIKKHVENNVHTTDVVIEAAQRKLQQAQLLRVVGSEMRTSIEMNRTQLDNADKQLALLKCEGKRIVTGDYNEAHGVMDSFTSVLYEANEHAYACASEAEAAPYISQRDLSSPMTLDDSATAQVKIDEMMLKLKSAFAAVCKEYLNVTGKSQGQVSNAIQKKEEIKQLNSQIECQTSKLAKIEQKNAQFEFSGERHNGTDASPTQNETNAEANVEVVELRRKNSELESKLEEFRRKNKEGDGEQVSPPSPQVQELPAGFAVALTQSTPVHTSKTGEEAAVAAPPPSVDMAGEEDSLPLNEGVIENEDNSGRASSSSSINDEEETKSVSSTGSVGIGSSGRVWCHSCEHWFSHRAFKLHYPKCLENPRKRGFQESDNGDNRNGRNVIPRREPK</sequence>
<evidence type="ECO:0000313" key="3">
    <source>
        <dbReference type="EMBL" id="CAL8131251.1"/>
    </source>
</evidence>
<reference evidence="3 4" key="1">
    <citation type="submission" date="2024-08" db="EMBL/GenBank/DDBJ databases">
        <authorList>
            <person name="Cucini C."/>
            <person name="Frati F."/>
        </authorList>
    </citation>
    <scope>NUCLEOTIDE SEQUENCE [LARGE SCALE GENOMIC DNA]</scope>
</reference>
<feature type="region of interest" description="Disordered" evidence="2">
    <location>
        <begin position="417"/>
        <end position="443"/>
    </location>
</feature>
<feature type="region of interest" description="Disordered" evidence="2">
    <location>
        <begin position="243"/>
        <end position="264"/>
    </location>
</feature>
<name>A0ABP1RMZ6_9HEXA</name>
<proteinExistence type="predicted"/>
<dbReference type="EMBL" id="CAXLJM020000086">
    <property type="protein sequence ID" value="CAL8131251.1"/>
    <property type="molecule type" value="Genomic_DNA"/>
</dbReference>
<dbReference type="Proteomes" id="UP001642540">
    <property type="component" value="Unassembled WGS sequence"/>
</dbReference>
<feature type="region of interest" description="Disordered" evidence="2">
    <location>
        <begin position="279"/>
        <end position="303"/>
    </location>
</feature>
<protein>
    <submittedName>
        <fullName evidence="3">Uncharacterized protein</fullName>
    </submittedName>
</protein>
<feature type="compositionally biased region" description="Low complexity" evidence="2">
    <location>
        <begin position="1"/>
        <end position="15"/>
    </location>
</feature>
<gene>
    <name evidence="3" type="ORF">ODALV1_LOCUS24090</name>
</gene>
<feature type="region of interest" description="Disordered" evidence="2">
    <location>
        <begin position="319"/>
        <end position="385"/>
    </location>
</feature>
<evidence type="ECO:0000256" key="2">
    <source>
        <dbReference type="SAM" id="MobiDB-lite"/>
    </source>
</evidence>
<feature type="compositionally biased region" description="Basic and acidic residues" evidence="2">
    <location>
        <begin position="279"/>
        <end position="292"/>
    </location>
</feature>
<comment type="caution">
    <text evidence="3">The sequence shown here is derived from an EMBL/GenBank/DDBJ whole genome shotgun (WGS) entry which is preliminary data.</text>
</comment>